<organism evidence="1 2">
    <name type="scientific">Algicella marina</name>
    <dbReference type="NCBI Taxonomy" id="2683284"/>
    <lineage>
        <taxon>Bacteria</taxon>
        <taxon>Pseudomonadati</taxon>
        <taxon>Pseudomonadota</taxon>
        <taxon>Alphaproteobacteria</taxon>
        <taxon>Rhodobacterales</taxon>
        <taxon>Paracoccaceae</taxon>
        <taxon>Algicella</taxon>
    </lineage>
</organism>
<dbReference type="KEGG" id="amaq:GO499_16445"/>
<dbReference type="AlphaFoldDB" id="A0A6P1T5S7"/>
<dbReference type="Proteomes" id="UP000464495">
    <property type="component" value="Chromosome"/>
</dbReference>
<reference evidence="1 2" key="1">
    <citation type="submission" date="2019-12" db="EMBL/GenBank/DDBJ databases">
        <title>Complete genome sequence of Algicella marina strain 9Alg 56(T) isolated from the red alga Tichocarpus crinitus.</title>
        <authorList>
            <person name="Kim S.-G."/>
            <person name="Nedashkovskaya O.I."/>
        </authorList>
    </citation>
    <scope>NUCLEOTIDE SEQUENCE [LARGE SCALE GENOMIC DNA]</scope>
    <source>
        <strain evidence="1 2">9Alg 56</strain>
    </source>
</reference>
<keyword evidence="2" id="KW-1185">Reference proteome</keyword>
<evidence type="ECO:0000313" key="2">
    <source>
        <dbReference type="Proteomes" id="UP000464495"/>
    </source>
</evidence>
<gene>
    <name evidence="1" type="ORF">GO499_16445</name>
</gene>
<dbReference type="EMBL" id="CP046620">
    <property type="protein sequence ID" value="QHQ36649.1"/>
    <property type="molecule type" value="Genomic_DNA"/>
</dbReference>
<evidence type="ECO:0000313" key="1">
    <source>
        <dbReference type="EMBL" id="QHQ36649.1"/>
    </source>
</evidence>
<accession>A0A6P1T5S7</accession>
<proteinExistence type="predicted"/>
<name>A0A6P1T5S7_9RHOB</name>
<dbReference type="RefSeq" id="WP_161863196.1">
    <property type="nucleotide sequence ID" value="NZ_CP046620.1"/>
</dbReference>
<protein>
    <submittedName>
        <fullName evidence="1">Uncharacterized protein</fullName>
    </submittedName>
</protein>
<sequence length="52" mass="5761">MDATGATIPSPTGRHLGLQKAQAPVFVKKTIRFFSITRAANRRVFSEEDQDV</sequence>